<sequence length="327" mass="36507">MIATTTVRVQAVRSTPRSDRPPLSPGPRRASRAWRRNAPLLVLLIPGLAYFLIFRIWPMWGAQIAFRDYVPFLGIEGSPWVGWKHFELFFSNPDFPRLLVNTLVIAGLSLFVAFPLTIVVAILLNELRLTVLKRTVQTLIYIPHFLSWTVVVSLTALLFSLGTGPLAALLDGVLGETTNYLASPFWFRPLILLQEVWKNTGWGTIIFLAALASVDQEQYEAAIIDGAGRWQRVRHITLPSISSTIIVMLILQSGQILNTGFEQIYLMSNALNRSVADVFDTYVYFTGIEQGAYSYSTAVGLAKAIVGVILVFGTNWLAKRFNQTGIF</sequence>
<feature type="region of interest" description="Disordered" evidence="6">
    <location>
        <begin position="11"/>
        <end position="30"/>
    </location>
</feature>
<comment type="subcellular location">
    <subcellularLocation>
        <location evidence="5">Cell membrane</location>
        <topology evidence="5">Multi-pass membrane protein</topology>
    </subcellularLocation>
    <subcellularLocation>
        <location evidence="1">Membrane</location>
        <topology evidence="1">Multi-pass membrane protein</topology>
    </subcellularLocation>
</comment>
<dbReference type="Proteomes" id="UP001501645">
    <property type="component" value="Unassembled WGS sequence"/>
</dbReference>
<name>A0ABP9ASX4_9MICO</name>
<evidence type="ECO:0000313" key="9">
    <source>
        <dbReference type="Proteomes" id="UP001501645"/>
    </source>
</evidence>
<feature type="transmembrane region" description="Helical" evidence="5">
    <location>
        <begin position="196"/>
        <end position="214"/>
    </location>
</feature>
<reference evidence="9" key="1">
    <citation type="journal article" date="2019" name="Int. J. Syst. Evol. Microbiol.">
        <title>The Global Catalogue of Microorganisms (GCM) 10K type strain sequencing project: providing services to taxonomists for standard genome sequencing and annotation.</title>
        <authorList>
            <consortium name="The Broad Institute Genomics Platform"/>
            <consortium name="The Broad Institute Genome Sequencing Center for Infectious Disease"/>
            <person name="Wu L."/>
            <person name="Ma J."/>
        </authorList>
    </citation>
    <scope>NUCLEOTIDE SEQUENCE [LARGE SCALE GENOMIC DNA]</scope>
    <source>
        <strain evidence="9">JCM 18537</strain>
    </source>
</reference>
<organism evidence="8 9">
    <name type="scientific">Microbacterium gilvum</name>
    <dbReference type="NCBI Taxonomy" id="1336204"/>
    <lineage>
        <taxon>Bacteria</taxon>
        <taxon>Bacillati</taxon>
        <taxon>Actinomycetota</taxon>
        <taxon>Actinomycetes</taxon>
        <taxon>Micrococcales</taxon>
        <taxon>Microbacteriaceae</taxon>
        <taxon>Microbacterium</taxon>
    </lineage>
</organism>
<dbReference type="InterPro" id="IPR035906">
    <property type="entry name" value="MetI-like_sf"/>
</dbReference>
<evidence type="ECO:0000313" key="8">
    <source>
        <dbReference type="EMBL" id="GAA4784528.1"/>
    </source>
</evidence>
<proteinExistence type="inferred from homology"/>
<keyword evidence="2 5" id="KW-0812">Transmembrane</keyword>
<evidence type="ECO:0000256" key="1">
    <source>
        <dbReference type="ARBA" id="ARBA00004141"/>
    </source>
</evidence>
<feature type="domain" description="ABC transmembrane type-1" evidence="7">
    <location>
        <begin position="99"/>
        <end position="314"/>
    </location>
</feature>
<evidence type="ECO:0000256" key="4">
    <source>
        <dbReference type="ARBA" id="ARBA00023136"/>
    </source>
</evidence>
<evidence type="ECO:0000256" key="5">
    <source>
        <dbReference type="RuleBase" id="RU363032"/>
    </source>
</evidence>
<keyword evidence="9" id="KW-1185">Reference proteome</keyword>
<dbReference type="PANTHER" id="PTHR43496">
    <property type="entry name" value="PROTEIN LPLB"/>
    <property type="match status" value="1"/>
</dbReference>
<evidence type="ECO:0000256" key="2">
    <source>
        <dbReference type="ARBA" id="ARBA00022692"/>
    </source>
</evidence>
<evidence type="ECO:0000256" key="6">
    <source>
        <dbReference type="SAM" id="MobiDB-lite"/>
    </source>
</evidence>
<dbReference type="PANTHER" id="PTHR43496:SF1">
    <property type="entry name" value="POLYGALACTURONAN_RHAMNOGALACTURONAN TRANSPORT SYSTEM PERMEASE PROTEIN YTEP"/>
    <property type="match status" value="1"/>
</dbReference>
<accession>A0ABP9ASX4</accession>
<feature type="transmembrane region" description="Helical" evidence="5">
    <location>
        <begin position="292"/>
        <end position="318"/>
    </location>
</feature>
<comment type="caution">
    <text evidence="8">The sequence shown here is derived from an EMBL/GenBank/DDBJ whole genome shotgun (WGS) entry which is preliminary data.</text>
</comment>
<evidence type="ECO:0000256" key="3">
    <source>
        <dbReference type="ARBA" id="ARBA00022989"/>
    </source>
</evidence>
<dbReference type="RefSeq" id="WP_345441673.1">
    <property type="nucleotide sequence ID" value="NZ_BAABKO010000007.1"/>
</dbReference>
<dbReference type="EMBL" id="BAABKO010000007">
    <property type="protein sequence ID" value="GAA4784528.1"/>
    <property type="molecule type" value="Genomic_DNA"/>
</dbReference>
<feature type="transmembrane region" description="Helical" evidence="5">
    <location>
        <begin position="98"/>
        <end position="124"/>
    </location>
</feature>
<dbReference type="Gene3D" id="1.10.3720.10">
    <property type="entry name" value="MetI-like"/>
    <property type="match status" value="1"/>
</dbReference>
<feature type="transmembrane region" description="Helical" evidence="5">
    <location>
        <begin position="145"/>
        <end position="170"/>
    </location>
</feature>
<dbReference type="InterPro" id="IPR000515">
    <property type="entry name" value="MetI-like"/>
</dbReference>
<keyword evidence="4 5" id="KW-0472">Membrane</keyword>
<dbReference type="PROSITE" id="PS50928">
    <property type="entry name" value="ABC_TM1"/>
    <property type="match status" value="1"/>
</dbReference>
<feature type="transmembrane region" description="Helical" evidence="5">
    <location>
        <begin position="38"/>
        <end position="57"/>
    </location>
</feature>
<evidence type="ECO:0000259" key="7">
    <source>
        <dbReference type="PROSITE" id="PS50928"/>
    </source>
</evidence>
<dbReference type="Pfam" id="PF00528">
    <property type="entry name" value="BPD_transp_1"/>
    <property type="match status" value="1"/>
</dbReference>
<dbReference type="CDD" id="cd06261">
    <property type="entry name" value="TM_PBP2"/>
    <property type="match status" value="1"/>
</dbReference>
<dbReference type="SUPFAM" id="SSF161098">
    <property type="entry name" value="MetI-like"/>
    <property type="match status" value="1"/>
</dbReference>
<comment type="similarity">
    <text evidence="5">Belongs to the binding-protein-dependent transport system permease family.</text>
</comment>
<feature type="transmembrane region" description="Helical" evidence="5">
    <location>
        <begin position="235"/>
        <end position="257"/>
    </location>
</feature>
<gene>
    <name evidence="8" type="ORF">GCM10023351_32630</name>
</gene>
<keyword evidence="5" id="KW-0813">Transport</keyword>
<keyword evidence="3 5" id="KW-1133">Transmembrane helix</keyword>
<protein>
    <submittedName>
        <fullName evidence="8">Sugar ABC transporter permease</fullName>
    </submittedName>
</protein>